<dbReference type="Gene3D" id="1.10.443.10">
    <property type="entry name" value="Intergrase catalytic core"/>
    <property type="match status" value="1"/>
</dbReference>
<name>A0A450SGI9_9GAMM</name>
<dbReference type="EMBL" id="CAADFA010000106">
    <property type="protein sequence ID" value="VFJ52178.1"/>
    <property type="molecule type" value="Genomic_DNA"/>
</dbReference>
<dbReference type="Gene3D" id="3.30.160.390">
    <property type="entry name" value="Integrase, DNA-binding domain"/>
    <property type="match status" value="1"/>
</dbReference>
<evidence type="ECO:0000313" key="7">
    <source>
        <dbReference type="EMBL" id="VFJ45998.1"/>
    </source>
</evidence>
<dbReference type="GO" id="GO:0015074">
    <property type="term" value="P:DNA integration"/>
    <property type="evidence" value="ECO:0007669"/>
    <property type="project" value="UniProtKB-KW"/>
</dbReference>
<comment type="similarity">
    <text evidence="1">Belongs to the 'phage' integrase family.</text>
</comment>
<dbReference type="Pfam" id="PF13356">
    <property type="entry name" value="Arm-DNA-bind_3"/>
    <property type="match status" value="1"/>
</dbReference>
<dbReference type="InterPro" id="IPR010998">
    <property type="entry name" value="Integrase_recombinase_N"/>
</dbReference>
<keyword evidence="5" id="KW-0175">Coiled coil</keyword>
<dbReference type="GO" id="GO:0003677">
    <property type="term" value="F:DNA binding"/>
    <property type="evidence" value="ECO:0007669"/>
    <property type="project" value="UniProtKB-KW"/>
</dbReference>
<dbReference type="InterPro" id="IPR050808">
    <property type="entry name" value="Phage_Integrase"/>
</dbReference>
<dbReference type="PANTHER" id="PTHR30629:SF2">
    <property type="entry name" value="PROPHAGE INTEGRASE INTS-RELATED"/>
    <property type="match status" value="1"/>
</dbReference>
<dbReference type="InterPro" id="IPR038488">
    <property type="entry name" value="Integrase_DNA-bd_sf"/>
</dbReference>
<dbReference type="InterPro" id="IPR011010">
    <property type="entry name" value="DNA_brk_join_enz"/>
</dbReference>
<keyword evidence="3" id="KW-0238">DNA-binding</keyword>
<gene>
    <name evidence="7" type="ORF">BECKFM1743A_GA0114220_100317</name>
    <name evidence="9" type="ORF">BECKFM1743B_GA0114221_1009611</name>
    <name evidence="8" type="ORF">BECKFM1743C_GA0114222_1010611</name>
</gene>
<evidence type="ECO:0000256" key="3">
    <source>
        <dbReference type="ARBA" id="ARBA00023125"/>
    </source>
</evidence>
<dbReference type="InterPro" id="IPR013762">
    <property type="entry name" value="Integrase-like_cat_sf"/>
</dbReference>
<dbReference type="EMBL" id="CAADEZ010000031">
    <property type="protein sequence ID" value="VFJ45998.1"/>
    <property type="molecule type" value="Genomic_DNA"/>
</dbReference>
<dbReference type="PROSITE" id="PS51898">
    <property type="entry name" value="TYR_RECOMBINASE"/>
    <property type="match status" value="1"/>
</dbReference>
<proteinExistence type="inferred from homology"/>
<dbReference type="AlphaFoldDB" id="A0A450SGI9"/>
<dbReference type="Pfam" id="PF00589">
    <property type="entry name" value="Phage_integrase"/>
    <property type="match status" value="1"/>
</dbReference>
<dbReference type="EMBL" id="CAADFL010000096">
    <property type="protein sequence ID" value="VFK09137.1"/>
    <property type="molecule type" value="Genomic_DNA"/>
</dbReference>
<evidence type="ECO:0000313" key="8">
    <source>
        <dbReference type="EMBL" id="VFJ52178.1"/>
    </source>
</evidence>
<feature type="coiled-coil region" evidence="5">
    <location>
        <begin position="90"/>
        <end position="117"/>
    </location>
</feature>
<dbReference type="CDD" id="cd00801">
    <property type="entry name" value="INT_P4_C"/>
    <property type="match status" value="1"/>
</dbReference>
<evidence type="ECO:0000256" key="1">
    <source>
        <dbReference type="ARBA" id="ARBA00008857"/>
    </source>
</evidence>
<dbReference type="SUPFAM" id="SSF56349">
    <property type="entry name" value="DNA breaking-rejoining enzymes"/>
    <property type="match status" value="1"/>
</dbReference>
<accession>A0A450SGI9</accession>
<dbReference type="Pfam" id="PF22022">
    <property type="entry name" value="Phage_int_M"/>
    <property type="match status" value="1"/>
</dbReference>
<dbReference type="GO" id="GO:0006310">
    <property type="term" value="P:DNA recombination"/>
    <property type="evidence" value="ECO:0007669"/>
    <property type="project" value="UniProtKB-KW"/>
</dbReference>
<evidence type="ECO:0000259" key="6">
    <source>
        <dbReference type="PROSITE" id="PS51898"/>
    </source>
</evidence>
<organism evidence="8">
    <name type="scientific">Candidatus Kentrum sp. FM</name>
    <dbReference type="NCBI Taxonomy" id="2126340"/>
    <lineage>
        <taxon>Bacteria</taxon>
        <taxon>Pseudomonadati</taxon>
        <taxon>Pseudomonadota</taxon>
        <taxon>Gammaproteobacteria</taxon>
        <taxon>Candidatus Kentrum</taxon>
    </lineage>
</organism>
<dbReference type="PANTHER" id="PTHR30629">
    <property type="entry name" value="PROPHAGE INTEGRASE"/>
    <property type="match status" value="1"/>
</dbReference>
<dbReference type="InterPro" id="IPR025166">
    <property type="entry name" value="Integrase_DNA_bind_dom"/>
</dbReference>
<dbReference type="Gene3D" id="1.10.150.130">
    <property type="match status" value="1"/>
</dbReference>
<evidence type="ECO:0000256" key="4">
    <source>
        <dbReference type="ARBA" id="ARBA00023172"/>
    </source>
</evidence>
<evidence type="ECO:0000256" key="5">
    <source>
        <dbReference type="SAM" id="Coils"/>
    </source>
</evidence>
<keyword evidence="2" id="KW-0229">DNA integration</keyword>
<protein>
    <submittedName>
        <fullName evidence="8">Integrase</fullName>
    </submittedName>
</protein>
<reference evidence="8" key="1">
    <citation type="submission" date="2019-02" db="EMBL/GenBank/DDBJ databases">
        <authorList>
            <person name="Gruber-Vodicka R. H."/>
            <person name="Seah K. B. B."/>
        </authorList>
    </citation>
    <scope>NUCLEOTIDE SEQUENCE</scope>
    <source>
        <strain evidence="7">BECK_BZ163</strain>
        <strain evidence="9">BECK_BZ164</strain>
        <strain evidence="8">BECK_BZ165</strain>
    </source>
</reference>
<feature type="domain" description="Tyr recombinase" evidence="6">
    <location>
        <begin position="226"/>
        <end position="420"/>
    </location>
</feature>
<dbReference type="InterPro" id="IPR002104">
    <property type="entry name" value="Integrase_catalytic"/>
</dbReference>
<dbReference type="InterPro" id="IPR053876">
    <property type="entry name" value="Phage_int_M"/>
</dbReference>
<keyword evidence="4" id="KW-0233">DNA recombination</keyword>
<evidence type="ECO:0000313" key="9">
    <source>
        <dbReference type="EMBL" id="VFK09137.1"/>
    </source>
</evidence>
<sequence length="447" mass="50682">MGKLTVKQLESLTREDIGRRVFDGDGLYGRVRSQKIGLVVTFEYRFRHQGKVRTTSCGKWPAESLRDIRKVRDAKQALVETGADPVEQDKADKLQKKVEAAQEVERHKAELARLAVEAATRRTFADAITQWERLELSRRKDGGREAMRAIEKDVLPILSEVALVDVTRAMLLEILDGVVGRGARLMANHLFGDLRQFFNFAVAREWVDGHPLAGLTKEKIGGRQKERDRYLSEEEIIELNRCLPAANLLNTTELAIWIMLSTCCRVGELSQARWDEVNLESGEWFIPAGNSKNAKDHIIFLSDFTREQFRKLQPTTGDTGWCFPSRDGGRHICLKSIAKQVKDRTRTESLSNRTKATGSLLLSGGPWTPHDLRRTGATMMGELGVMGEVIERCLNHVEQNELKRIYQRHERKAEQREAWRLLGERITLLLTAGDEGNVILGRFAQTA</sequence>
<evidence type="ECO:0000256" key="2">
    <source>
        <dbReference type="ARBA" id="ARBA00022908"/>
    </source>
</evidence>